<feature type="region of interest" description="Disordered" evidence="3">
    <location>
        <begin position="141"/>
        <end position="187"/>
    </location>
</feature>
<dbReference type="Pfam" id="PF07557">
    <property type="entry name" value="Shugoshin_C"/>
    <property type="match status" value="1"/>
</dbReference>
<accession>A0AAD4JNK3</accession>
<gene>
    <name evidence="5" type="ORF">C2S53_007393</name>
</gene>
<dbReference type="InterPro" id="IPR011515">
    <property type="entry name" value="Shugoshin_C"/>
</dbReference>
<comment type="caution">
    <text evidence="5">The sequence shown here is derived from an EMBL/GenBank/DDBJ whole genome shotgun (WGS) entry which is preliminary data.</text>
</comment>
<dbReference type="EMBL" id="SDAM02000019">
    <property type="protein sequence ID" value="KAH6836736.1"/>
    <property type="molecule type" value="Genomic_DNA"/>
</dbReference>
<evidence type="ECO:0000313" key="6">
    <source>
        <dbReference type="Proteomes" id="UP001190926"/>
    </source>
</evidence>
<dbReference type="GO" id="GO:0005634">
    <property type="term" value="C:nucleus"/>
    <property type="evidence" value="ECO:0007669"/>
    <property type="project" value="InterPro"/>
</dbReference>
<comment type="similarity">
    <text evidence="1">Belongs to the shugoshin family.</text>
</comment>
<reference evidence="5 6" key="1">
    <citation type="journal article" date="2021" name="Nat. Commun.">
        <title>Incipient diploidization of the medicinal plant Perilla within 10,000 years.</title>
        <authorList>
            <person name="Zhang Y."/>
            <person name="Shen Q."/>
            <person name="Leng L."/>
            <person name="Zhang D."/>
            <person name="Chen S."/>
            <person name="Shi Y."/>
            <person name="Ning Z."/>
            <person name="Chen S."/>
        </authorList>
    </citation>
    <scope>NUCLEOTIDE SEQUENCE [LARGE SCALE GENOMIC DNA]</scope>
    <source>
        <strain evidence="6">cv. PC099</strain>
    </source>
</reference>
<dbReference type="GO" id="GO:0045144">
    <property type="term" value="P:meiotic sister chromatid segregation"/>
    <property type="evidence" value="ECO:0007669"/>
    <property type="project" value="InterPro"/>
</dbReference>
<dbReference type="AlphaFoldDB" id="A0AAD4JNK3"/>
<proteinExistence type="inferred from homology"/>
<keyword evidence="6" id="KW-1185">Reference proteome</keyword>
<evidence type="ECO:0000256" key="2">
    <source>
        <dbReference type="ARBA" id="ARBA00022829"/>
    </source>
</evidence>
<feature type="compositionally biased region" description="Low complexity" evidence="3">
    <location>
        <begin position="169"/>
        <end position="179"/>
    </location>
</feature>
<evidence type="ECO:0000256" key="1">
    <source>
        <dbReference type="ARBA" id="ARBA00010845"/>
    </source>
</evidence>
<feature type="domain" description="Shugoshin C-terminal" evidence="4">
    <location>
        <begin position="249"/>
        <end position="273"/>
    </location>
</feature>
<dbReference type="PANTHER" id="PTHR34373">
    <property type="entry name" value="SHUGOSHIN 2"/>
    <property type="match status" value="1"/>
</dbReference>
<evidence type="ECO:0000313" key="5">
    <source>
        <dbReference type="EMBL" id="KAH6836736.1"/>
    </source>
</evidence>
<feature type="compositionally biased region" description="Acidic residues" evidence="3">
    <location>
        <begin position="141"/>
        <end position="152"/>
    </location>
</feature>
<evidence type="ECO:0000256" key="3">
    <source>
        <dbReference type="SAM" id="MobiDB-lite"/>
    </source>
</evidence>
<dbReference type="PANTHER" id="PTHR34373:SF8">
    <property type="entry name" value="SHUGOSHIN"/>
    <property type="match status" value="1"/>
</dbReference>
<protein>
    <recommendedName>
        <fullName evidence="4">Shugoshin C-terminal domain-containing protein</fullName>
    </recommendedName>
</protein>
<dbReference type="Proteomes" id="UP001190926">
    <property type="component" value="Unassembled WGS sequence"/>
</dbReference>
<keyword evidence="2" id="KW-0159">Chromosome partition</keyword>
<sequence>MAKRSSFGSMVRRRLSDITNSLPQPKSPENLQPHNASATEFIDHLLKEKMALMKLIQEKNKIIELSGIEIQNLRTCLQKMQLQNWNLAQTNSLMLAEVNSGKQRLKALQHEVVCKDTLLKAKHLQLRGNEELNFHKNVVEEPEELTEESEMNEDTRSCCNGSRRRRLSRSSSLGSSTTSQKRADKETALHQFDPASLCCCRRCLRRQSAASLRSRHDEGTENLFEIDIANHPRMCEDEMEAEARRRSISRPLRKAVGKVQSYKEIPLNIKMRRSQ</sequence>
<name>A0AAD4JNK3_PERFH</name>
<dbReference type="GO" id="GO:0034090">
    <property type="term" value="P:maintenance of meiotic sister chromatid cohesion"/>
    <property type="evidence" value="ECO:0007669"/>
    <property type="project" value="InterPro"/>
</dbReference>
<organism evidence="5 6">
    <name type="scientific">Perilla frutescens var. hirtella</name>
    <name type="common">Perilla citriodora</name>
    <name type="synonym">Perilla setoyensis</name>
    <dbReference type="NCBI Taxonomy" id="608512"/>
    <lineage>
        <taxon>Eukaryota</taxon>
        <taxon>Viridiplantae</taxon>
        <taxon>Streptophyta</taxon>
        <taxon>Embryophyta</taxon>
        <taxon>Tracheophyta</taxon>
        <taxon>Spermatophyta</taxon>
        <taxon>Magnoliopsida</taxon>
        <taxon>eudicotyledons</taxon>
        <taxon>Gunneridae</taxon>
        <taxon>Pentapetalae</taxon>
        <taxon>asterids</taxon>
        <taxon>lamiids</taxon>
        <taxon>Lamiales</taxon>
        <taxon>Lamiaceae</taxon>
        <taxon>Nepetoideae</taxon>
        <taxon>Elsholtzieae</taxon>
        <taxon>Perilla</taxon>
    </lineage>
</organism>
<dbReference type="GO" id="GO:0000775">
    <property type="term" value="C:chromosome, centromeric region"/>
    <property type="evidence" value="ECO:0007669"/>
    <property type="project" value="InterPro"/>
</dbReference>
<dbReference type="InterPro" id="IPR044693">
    <property type="entry name" value="SGO_plant"/>
</dbReference>
<evidence type="ECO:0000259" key="4">
    <source>
        <dbReference type="Pfam" id="PF07557"/>
    </source>
</evidence>